<feature type="region of interest" description="Disordered" evidence="1">
    <location>
        <begin position="54"/>
        <end position="90"/>
    </location>
</feature>
<dbReference type="Pfam" id="PF13649">
    <property type="entry name" value="Methyltransf_25"/>
    <property type="match status" value="1"/>
</dbReference>
<organism evidence="3 4">
    <name type="scientific">Phycomyces blakesleeanus (strain ATCC 8743b / DSM 1359 / FGSC 10004 / NBRC 33097 / NRRL 1555)</name>
    <dbReference type="NCBI Taxonomy" id="763407"/>
    <lineage>
        <taxon>Eukaryota</taxon>
        <taxon>Fungi</taxon>
        <taxon>Fungi incertae sedis</taxon>
        <taxon>Mucoromycota</taxon>
        <taxon>Mucoromycotina</taxon>
        <taxon>Mucoromycetes</taxon>
        <taxon>Mucorales</taxon>
        <taxon>Phycomycetaceae</taxon>
        <taxon>Phycomyces</taxon>
    </lineage>
</organism>
<dbReference type="PANTHER" id="PTHR43591">
    <property type="entry name" value="METHYLTRANSFERASE"/>
    <property type="match status" value="1"/>
</dbReference>
<dbReference type="RefSeq" id="XP_018285838.1">
    <property type="nucleotide sequence ID" value="XM_018441902.1"/>
</dbReference>
<name>A0A162N2E8_PHYB8</name>
<evidence type="ECO:0000313" key="4">
    <source>
        <dbReference type="Proteomes" id="UP000077315"/>
    </source>
</evidence>
<dbReference type="Proteomes" id="UP000077315">
    <property type="component" value="Unassembled WGS sequence"/>
</dbReference>
<dbReference type="GeneID" id="29002808"/>
<gene>
    <name evidence="3" type="ORF">PHYBLDRAFT_68171</name>
</gene>
<feature type="compositionally biased region" description="Low complexity" evidence="1">
    <location>
        <begin position="473"/>
        <end position="493"/>
    </location>
</feature>
<dbReference type="InParanoid" id="A0A162N2E8"/>
<dbReference type="AlphaFoldDB" id="A0A162N2E8"/>
<dbReference type="VEuPathDB" id="FungiDB:PHYBLDRAFT_68171"/>
<sequence length="493" mass="54900">MGNQHSRLDHRSASTVGHFDTISKTITPWQDTDAKQDPYKRHYLLPTISATSSDGRIKIRKQSSPSPVTTTTTTNATLNTNTASSSSNHSKRAFARLLPFRAFSRDNISASTLCETPSPLSVALQAPSSVHPLTSITSLPHVLTTGDDQVSLCSTHQPRRESWSSCKHSKNNNNNNNNNNRKSQFNTFDSPETCLWIAGRKFHQTLGSSYLLPCDEEEIDRLHLQHFMVRFAIQGNYLAPVSDILRKGARVLDVGCGPGSWTMEIAGEYPKSTVVGVDINNMFPRDIKPSNCEFYNCNILHGLPFNSGSFDYVFMRGVALGVEESKWAPLIAELVRVLKPGGWIELVEADSKMHRVGPITQEYNQHLLDLMASCQMDPRAGQRLKEKLVDHGGLMNTTTKFISCPGGQWAGKLGQLTLQSWKAYYQALRPQICLAGKATAENYESRLQACWREADEYKTFENVHFAYAQKKYSSSSSSSSSTASINSRYSEND</sequence>
<dbReference type="FunCoup" id="A0A162N2E8">
    <property type="interactions" value="3"/>
</dbReference>
<evidence type="ECO:0000256" key="1">
    <source>
        <dbReference type="SAM" id="MobiDB-lite"/>
    </source>
</evidence>
<feature type="region of interest" description="Disordered" evidence="1">
    <location>
        <begin position="471"/>
        <end position="493"/>
    </location>
</feature>
<dbReference type="InterPro" id="IPR041698">
    <property type="entry name" value="Methyltransf_25"/>
</dbReference>
<dbReference type="CDD" id="cd02440">
    <property type="entry name" value="AdoMet_MTases"/>
    <property type="match status" value="1"/>
</dbReference>
<feature type="domain" description="Methyltransferase" evidence="2">
    <location>
        <begin position="251"/>
        <end position="342"/>
    </location>
</feature>
<evidence type="ECO:0000259" key="2">
    <source>
        <dbReference type="Pfam" id="PF13649"/>
    </source>
</evidence>
<proteinExistence type="predicted"/>
<evidence type="ECO:0000313" key="3">
    <source>
        <dbReference type="EMBL" id="OAD67798.1"/>
    </source>
</evidence>
<feature type="compositionally biased region" description="Low complexity" evidence="1">
    <location>
        <begin position="171"/>
        <end position="180"/>
    </location>
</feature>
<feature type="compositionally biased region" description="Low complexity" evidence="1">
    <location>
        <begin position="63"/>
        <end position="88"/>
    </location>
</feature>
<dbReference type="OrthoDB" id="2013972at2759"/>
<feature type="region of interest" description="Disordered" evidence="1">
    <location>
        <begin position="162"/>
        <end position="184"/>
    </location>
</feature>
<protein>
    <recommendedName>
        <fullName evidence="2">Methyltransferase domain-containing protein</fullName>
    </recommendedName>
</protein>
<dbReference type="STRING" id="763407.A0A162N2E8"/>
<reference evidence="4" key="1">
    <citation type="submission" date="2015-06" db="EMBL/GenBank/DDBJ databases">
        <title>Expansion of signal transduction pathways in fungi by whole-genome duplication.</title>
        <authorList>
            <consortium name="DOE Joint Genome Institute"/>
            <person name="Corrochano L.M."/>
            <person name="Kuo A."/>
            <person name="Marcet-Houben M."/>
            <person name="Polaino S."/>
            <person name="Salamov A."/>
            <person name="Villalobos J.M."/>
            <person name="Alvarez M.I."/>
            <person name="Avalos J."/>
            <person name="Benito E.P."/>
            <person name="Benoit I."/>
            <person name="Burger G."/>
            <person name="Camino L.P."/>
            <person name="Canovas D."/>
            <person name="Cerda-Olmedo E."/>
            <person name="Cheng J.-F."/>
            <person name="Dominguez A."/>
            <person name="Elias M."/>
            <person name="Eslava A.P."/>
            <person name="Glaser F."/>
            <person name="Grimwood J."/>
            <person name="Gutierrez G."/>
            <person name="Heitman J."/>
            <person name="Henrissat B."/>
            <person name="Iturriaga E.A."/>
            <person name="Lang B.F."/>
            <person name="Lavin J.L."/>
            <person name="Lee S."/>
            <person name="Li W."/>
            <person name="Lindquist E."/>
            <person name="Lopez-Garcia S."/>
            <person name="Luque E.M."/>
            <person name="Marcos A.T."/>
            <person name="Martin J."/>
            <person name="McCluskey K."/>
            <person name="Medina H.R."/>
            <person name="Miralles-Duran A."/>
            <person name="Miyazaki A."/>
            <person name="Munoz-Torres E."/>
            <person name="Oguiza J.A."/>
            <person name="Ohm R."/>
            <person name="Olmedo M."/>
            <person name="Orejas M."/>
            <person name="Ortiz-Castellanos L."/>
            <person name="Pisabarro A.G."/>
            <person name="Rodriguez-Romero J."/>
            <person name="Ruiz-Herrera J."/>
            <person name="Ruiz-Vazquez R."/>
            <person name="Sanz C."/>
            <person name="Schackwitz W."/>
            <person name="Schmutz J."/>
            <person name="Shahriari M."/>
            <person name="Shelest E."/>
            <person name="Silva-Franco F."/>
            <person name="Soanes D."/>
            <person name="Syed K."/>
            <person name="Tagua V.G."/>
            <person name="Talbot N.J."/>
            <person name="Thon M."/>
            <person name="De vries R.P."/>
            <person name="Wiebenga A."/>
            <person name="Yadav J.S."/>
            <person name="Braun E.L."/>
            <person name="Baker S."/>
            <person name="Garre V."/>
            <person name="Horwitz B."/>
            <person name="Torres-Martinez S."/>
            <person name="Idnurm A."/>
            <person name="Herrera-Estrella A."/>
            <person name="Gabaldon T."/>
            <person name="Grigoriev I.V."/>
        </authorList>
    </citation>
    <scope>NUCLEOTIDE SEQUENCE [LARGE SCALE GENOMIC DNA]</scope>
    <source>
        <strain evidence="4">NRRL 1555(-)</strain>
    </source>
</reference>
<dbReference type="SUPFAM" id="SSF53335">
    <property type="entry name" value="S-adenosyl-L-methionine-dependent methyltransferases"/>
    <property type="match status" value="1"/>
</dbReference>
<accession>A0A162N2E8</accession>
<dbReference type="InterPro" id="IPR029063">
    <property type="entry name" value="SAM-dependent_MTases_sf"/>
</dbReference>
<keyword evidence="4" id="KW-1185">Reference proteome</keyword>
<dbReference type="Gene3D" id="3.40.50.150">
    <property type="entry name" value="Vaccinia Virus protein VP39"/>
    <property type="match status" value="1"/>
</dbReference>
<dbReference type="EMBL" id="KV440997">
    <property type="protein sequence ID" value="OAD67798.1"/>
    <property type="molecule type" value="Genomic_DNA"/>
</dbReference>